<evidence type="ECO:0000313" key="4">
    <source>
        <dbReference type="Proteomes" id="UP000094112"/>
    </source>
</evidence>
<dbReference type="InterPro" id="IPR044926">
    <property type="entry name" value="RGS_subdomain_2"/>
</dbReference>
<feature type="compositionally biased region" description="Polar residues" evidence="1">
    <location>
        <begin position="382"/>
        <end position="400"/>
    </location>
</feature>
<gene>
    <name evidence="3" type="ORF">WICANDRAFT_61279</name>
</gene>
<dbReference type="OrthoDB" id="4097096at2759"/>
<protein>
    <recommendedName>
        <fullName evidence="2">RGS domain-containing protein</fullName>
    </recommendedName>
</protein>
<proteinExistence type="predicted"/>
<dbReference type="Gene3D" id="1.10.167.10">
    <property type="entry name" value="Regulator of G-protein Signalling 4, domain 2"/>
    <property type="match status" value="1"/>
</dbReference>
<keyword evidence="4" id="KW-1185">Reference proteome</keyword>
<reference evidence="3 4" key="1">
    <citation type="journal article" date="2016" name="Proc. Natl. Acad. Sci. U.S.A.">
        <title>Comparative genomics of biotechnologically important yeasts.</title>
        <authorList>
            <person name="Riley R."/>
            <person name="Haridas S."/>
            <person name="Wolfe K.H."/>
            <person name="Lopes M.R."/>
            <person name="Hittinger C.T."/>
            <person name="Goeker M."/>
            <person name="Salamov A.A."/>
            <person name="Wisecaver J.H."/>
            <person name="Long T.M."/>
            <person name="Calvey C.H."/>
            <person name="Aerts A.L."/>
            <person name="Barry K.W."/>
            <person name="Choi C."/>
            <person name="Clum A."/>
            <person name="Coughlan A.Y."/>
            <person name="Deshpande S."/>
            <person name="Douglass A.P."/>
            <person name="Hanson S.J."/>
            <person name="Klenk H.-P."/>
            <person name="LaButti K.M."/>
            <person name="Lapidus A."/>
            <person name="Lindquist E.A."/>
            <person name="Lipzen A.M."/>
            <person name="Meier-Kolthoff J.P."/>
            <person name="Ohm R.A."/>
            <person name="Otillar R.P."/>
            <person name="Pangilinan J.L."/>
            <person name="Peng Y."/>
            <person name="Rokas A."/>
            <person name="Rosa C.A."/>
            <person name="Scheuner C."/>
            <person name="Sibirny A.A."/>
            <person name="Slot J.C."/>
            <person name="Stielow J.B."/>
            <person name="Sun H."/>
            <person name="Kurtzman C.P."/>
            <person name="Blackwell M."/>
            <person name="Grigoriev I.V."/>
            <person name="Jeffries T.W."/>
        </authorList>
    </citation>
    <scope>NUCLEOTIDE SEQUENCE [LARGE SCALE GENOMIC DNA]</scope>
    <source>
        <strain evidence="4">ATCC 58044 / CBS 1984 / NCYC 433 / NRRL Y-366-8</strain>
    </source>
</reference>
<sequence>MPSKNVPSLENLVNQCCENYYSKLNESVADELNISKQNSKESQDSERDKYYSYSKFQEFISASHCQENLKFLIEIYHYEKIWNKTFKRQSSILKCKDDEAMNFPPSNSRKQSVATIRTMNSRRSNRHPSIMEETPLQLISPVPSNKQDEQTSSLSTTEDDPISPVTAPTESDHGLSHNDLDKLVQELSLPKILKSGDDIDTNSFLNQDLAKHGAYETPRTRRSISQASTSPTKKSTEIWDSLFKPSYICENDAECACHTKNPIIDDHSENSDEFNEAIEQQEVLEHLKEELREKFEFIISNYVVNNSPEQINLPDTVYSNLMKEYENNKILYHSPLTLLPSKNVVLQLLRENIYYNFLVDQENLINKENSHKIIKKMDEMKLSNTPSSSTLPAIQTINTTKSKELKVQPPKPISVRSNSSDESLKSKTNTPISTISNFLNKYHIKIHHSNSSSSLVTQLTDNSSSNSSSSQAPSPISKSLPKKSSTFSSSTSLPGTPSTSTSTSRSDKFQHKHYSHSSKYVKGPCGIEPNMADYDPHPPTEKPHHHAWARMTSKFKHKK</sequence>
<dbReference type="RefSeq" id="XP_019039920.1">
    <property type="nucleotide sequence ID" value="XM_019183148.1"/>
</dbReference>
<accession>A0A1E3P5R2</accession>
<dbReference type="SUPFAM" id="SSF48097">
    <property type="entry name" value="Regulator of G-protein signaling, RGS"/>
    <property type="match status" value="1"/>
</dbReference>
<feature type="compositionally biased region" description="Polar residues" evidence="1">
    <location>
        <begin position="142"/>
        <end position="156"/>
    </location>
</feature>
<feature type="compositionally biased region" description="Basic residues" evidence="1">
    <location>
        <begin position="543"/>
        <end position="559"/>
    </location>
</feature>
<dbReference type="GeneID" id="30200394"/>
<feature type="region of interest" description="Disordered" evidence="1">
    <location>
        <begin position="120"/>
        <end position="177"/>
    </location>
</feature>
<dbReference type="EMBL" id="KV454209">
    <property type="protein sequence ID" value="ODQ60713.1"/>
    <property type="molecule type" value="Genomic_DNA"/>
</dbReference>
<dbReference type="InterPro" id="IPR016137">
    <property type="entry name" value="RGS"/>
</dbReference>
<feature type="region of interest" description="Disordered" evidence="1">
    <location>
        <begin position="382"/>
        <end position="430"/>
    </location>
</feature>
<evidence type="ECO:0000259" key="2">
    <source>
        <dbReference type="PROSITE" id="PS50132"/>
    </source>
</evidence>
<name>A0A1E3P5R2_WICAA</name>
<dbReference type="InterPro" id="IPR036305">
    <property type="entry name" value="RGS_sf"/>
</dbReference>
<feature type="domain" description="RGS" evidence="2">
    <location>
        <begin position="273"/>
        <end position="358"/>
    </location>
</feature>
<feature type="compositionally biased region" description="Low complexity" evidence="1">
    <location>
        <begin position="463"/>
        <end position="504"/>
    </location>
</feature>
<evidence type="ECO:0000256" key="1">
    <source>
        <dbReference type="SAM" id="MobiDB-lite"/>
    </source>
</evidence>
<dbReference type="AlphaFoldDB" id="A0A1E3P5R2"/>
<evidence type="ECO:0000313" key="3">
    <source>
        <dbReference type="EMBL" id="ODQ60713.1"/>
    </source>
</evidence>
<dbReference type="Proteomes" id="UP000094112">
    <property type="component" value="Unassembled WGS sequence"/>
</dbReference>
<organism evidence="3 4">
    <name type="scientific">Wickerhamomyces anomalus (strain ATCC 58044 / CBS 1984 / NCYC 433 / NRRL Y-366-8)</name>
    <name type="common">Yeast</name>
    <name type="synonym">Hansenula anomala</name>
    <dbReference type="NCBI Taxonomy" id="683960"/>
    <lineage>
        <taxon>Eukaryota</taxon>
        <taxon>Fungi</taxon>
        <taxon>Dikarya</taxon>
        <taxon>Ascomycota</taxon>
        <taxon>Saccharomycotina</taxon>
        <taxon>Saccharomycetes</taxon>
        <taxon>Phaffomycetales</taxon>
        <taxon>Wickerhamomycetaceae</taxon>
        <taxon>Wickerhamomyces</taxon>
    </lineage>
</organism>
<feature type="compositionally biased region" description="Polar residues" evidence="1">
    <location>
        <begin position="415"/>
        <end position="430"/>
    </location>
</feature>
<dbReference type="PROSITE" id="PS50132">
    <property type="entry name" value="RGS"/>
    <property type="match status" value="1"/>
</dbReference>
<feature type="region of interest" description="Disordered" evidence="1">
    <location>
        <begin position="450"/>
        <end position="559"/>
    </location>
</feature>